<proteinExistence type="predicted"/>
<evidence type="ECO:0000313" key="2">
    <source>
        <dbReference type="EMBL" id="RRT57564.1"/>
    </source>
</evidence>
<comment type="caution">
    <text evidence="2">The sequence shown here is derived from an EMBL/GenBank/DDBJ whole genome shotgun (WGS) entry which is preliminary data.</text>
</comment>
<dbReference type="AlphaFoldDB" id="A0A426Z0R6"/>
<evidence type="ECO:0000256" key="1">
    <source>
        <dbReference type="SAM" id="MobiDB-lite"/>
    </source>
</evidence>
<feature type="region of interest" description="Disordered" evidence="1">
    <location>
        <begin position="46"/>
        <end position="75"/>
    </location>
</feature>
<protein>
    <submittedName>
        <fullName evidence="2">Uncharacterized protein</fullName>
    </submittedName>
</protein>
<accession>A0A426Z0R6</accession>
<sequence>MNKQTRHRERNQKEEKRSVFGRGALFIAFLVATKREIEACSSSFPADVGSSCSQLGREGPIPESERGSVSPAWGKTADPCHGFGGSEICVPSPHRPRTLTAAWR</sequence>
<name>A0A426Z0R6_ENSVE</name>
<evidence type="ECO:0000313" key="3">
    <source>
        <dbReference type="Proteomes" id="UP000287651"/>
    </source>
</evidence>
<dbReference type="Proteomes" id="UP000287651">
    <property type="component" value="Unassembled WGS sequence"/>
</dbReference>
<gene>
    <name evidence="2" type="ORF">B296_00047178</name>
</gene>
<reference evidence="2 3" key="1">
    <citation type="journal article" date="2014" name="Agronomy (Basel)">
        <title>A Draft Genome Sequence for Ensete ventricosum, the Drought-Tolerant Tree Against Hunger.</title>
        <authorList>
            <person name="Harrison J."/>
            <person name="Moore K.A."/>
            <person name="Paszkiewicz K."/>
            <person name="Jones T."/>
            <person name="Grant M."/>
            <person name="Ambacheew D."/>
            <person name="Muzemil S."/>
            <person name="Studholme D.J."/>
        </authorList>
    </citation>
    <scope>NUCLEOTIDE SEQUENCE [LARGE SCALE GENOMIC DNA]</scope>
</reference>
<organism evidence="2 3">
    <name type="scientific">Ensete ventricosum</name>
    <name type="common">Abyssinian banana</name>
    <name type="synonym">Musa ensete</name>
    <dbReference type="NCBI Taxonomy" id="4639"/>
    <lineage>
        <taxon>Eukaryota</taxon>
        <taxon>Viridiplantae</taxon>
        <taxon>Streptophyta</taxon>
        <taxon>Embryophyta</taxon>
        <taxon>Tracheophyta</taxon>
        <taxon>Spermatophyta</taxon>
        <taxon>Magnoliopsida</taxon>
        <taxon>Liliopsida</taxon>
        <taxon>Zingiberales</taxon>
        <taxon>Musaceae</taxon>
        <taxon>Ensete</taxon>
    </lineage>
</organism>
<dbReference type="EMBL" id="AMZH03009104">
    <property type="protein sequence ID" value="RRT57564.1"/>
    <property type="molecule type" value="Genomic_DNA"/>
</dbReference>